<organism evidence="2 3">
    <name type="scientific">Roseivirga pacifica</name>
    <dbReference type="NCBI Taxonomy" id="1267423"/>
    <lineage>
        <taxon>Bacteria</taxon>
        <taxon>Pseudomonadati</taxon>
        <taxon>Bacteroidota</taxon>
        <taxon>Cytophagia</taxon>
        <taxon>Cytophagales</taxon>
        <taxon>Roseivirgaceae</taxon>
        <taxon>Roseivirga</taxon>
    </lineage>
</organism>
<dbReference type="RefSeq" id="WP_090257487.1">
    <property type="nucleotide sequence ID" value="NZ_FOIR01000001.1"/>
</dbReference>
<name>A0A1I0NC92_9BACT</name>
<evidence type="ECO:0000313" key="2">
    <source>
        <dbReference type="EMBL" id="SEV98661.1"/>
    </source>
</evidence>
<gene>
    <name evidence="2" type="ORF">SAMN05216290_1078</name>
</gene>
<keyword evidence="3" id="KW-1185">Reference proteome</keyword>
<reference evidence="3" key="1">
    <citation type="submission" date="2016-10" db="EMBL/GenBank/DDBJ databases">
        <authorList>
            <person name="Varghese N."/>
            <person name="Submissions S."/>
        </authorList>
    </citation>
    <scope>NUCLEOTIDE SEQUENCE [LARGE SCALE GENOMIC DNA]</scope>
    <source>
        <strain evidence="3">CGMCC 1.12402</strain>
    </source>
</reference>
<dbReference type="Proteomes" id="UP000199437">
    <property type="component" value="Unassembled WGS sequence"/>
</dbReference>
<dbReference type="EMBL" id="FOIR01000001">
    <property type="protein sequence ID" value="SEV98661.1"/>
    <property type="molecule type" value="Genomic_DNA"/>
</dbReference>
<feature type="chain" id="PRO_5011554464" evidence="1">
    <location>
        <begin position="22"/>
        <end position="375"/>
    </location>
</feature>
<accession>A0A1I0NC92</accession>
<keyword evidence="1" id="KW-0732">Signal</keyword>
<dbReference type="AlphaFoldDB" id="A0A1I0NC92"/>
<dbReference type="GeneID" id="99985813"/>
<evidence type="ECO:0000256" key="1">
    <source>
        <dbReference type="SAM" id="SignalP"/>
    </source>
</evidence>
<feature type="signal peptide" evidence="1">
    <location>
        <begin position="1"/>
        <end position="21"/>
    </location>
</feature>
<evidence type="ECO:0000313" key="3">
    <source>
        <dbReference type="Proteomes" id="UP000199437"/>
    </source>
</evidence>
<sequence length="375" mass="43906">MNKLVLSFLLLLISLITFSQARTEREWIYLPTDNFEKNDSLNTYLPIIIKTYQDSIELINFNGFSYKESIHNHELSLEIVDESLRLNLESSKLTFLPLDNYSRFKRPNLKTNSSEWLNKPLSTGTTNLNIILKDSLTNNVFQYPNTLNKEHSSGLKDYELIYFYHKGMSLLPDGAWHFFEYQDFHFLILKSRTPSMSQWYFITDNTSNSLKLFTSKDAGFEQLRFKVIEAEYLDTKNILGTWNITKLQPRKTRRKGTLMNMGMTVEFHDPTKQITNIAIESDSVFISFLSNNTYQLLTGNKVLDEGSWKHIESTRLIEIKSFDKERLSLFFGAKYLHIDKISKNNVKIRSEFGLLNIKDEVLIEPARITLRKVKR</sequence>
<proteinExistence type="predicted"/>
<protein>
    <submittedName>
        <fullName evidence="2">Uncharacterized protein</fullName>
    </submittedName>
</protein>
<dbReference type="STRING" id="1267423.SAMN05216290_1078"/>